<dbReference type="CDD" id="cd00671">
    <property type="entry name" value="ArgRS_core"/>
    <property type="match status" value="1"/>
</dbReference>
<protein>
    <recommendedName>
        <fullName evidence="10">Arginine--tRNA ligase</fullName>
        <ecNumber evidence="10">6.1.1.19</ecNumber>
    </recommendedName>
    <alternativeName>
        <fullName evidence="10">Arginyl-tRNA synthetase</fullName>
        <shortName evidence="10">ArgRS</shortName>
    </alternativeName>
</protein>
<reference evidence="15" key="1">
    <citation type="submission" date="2012-06" db="EMBL/GenBank/DDBJ databases">
        <title>Genome analysis of multiple Granulibacter bethesdensis isolates demonstrates substantial genome diversity.</title>
        <authorList>
            <person name="Greenberg D.E."/>
            <person name="Porcella S.F."/>
            <person name="Zarember K."/>
            <person name="Zelazny A.M."/>
            <person name="Bruno D."/>
            <person name="Martens C."/>
            <person name="Barbian K.D."/>
            <person name="Jaske E."/>
            <person name="Holland S.M."/>
        </authorList>
    </citation>
    <scope>NUCLEOTIDE SEQUENCE [LARGE SCALE GENOMIC DNA]</scope>
    <source>
        <strain evidence="15">CGDNIH3</strain>
    </source>
</reference>
<feature type="domain" description="Arginyl tRNA synthetase N-terminal" evidence="13">
    <location>
        <begin position="20"/>
        <end position="106"/>
    </location>
</feature>
<dbReference type="Pfam" id="PF03485">
    <property type="entry name" value="Arg_tRNA_synt_N"/>
    <property type="match status" value="1"/>
</dbReference>
<evidence type="ECO:0000256" key="2">
    <source>
        <dbReference type="ARBA" id="ARBA00005594"/>
    </source>
</evidence>
<dbReference type="GO" id="GO:0005524">
    <property type="term" value="F:ATP binding"/>
    <property type="evidence" value="ECO:0007669"/>
    <property type="project" value="UniProtKB-UniRule"/>
</dbReference>
<comment type="subcellular location">
    <subcellularLocation>
        <location evidence="1 10">Cytoplasm</location>
    </subcellularLocation>
</comment>
<evidence type="ECO:0000259" key="13">
    <source>
        <dbReference type="SMART" id="SM01016"/>
    </source>
</evidence>
<feature type="domain" description="DALR anticodon binding" evidence="12">
    <location>
        <begin position="474"/>
        <end position="603"/>
    </location>
</feature>
<dbReference type="AlphaFoldDB" id="A0AAN0VFS5"/>
<keyword evidence="8 10" id="KW-0030">Aminoacyl-tRNA synthetase</keyword>
<dbReference type="InterPro" id="IPR009080">
    <property type="entry name" value="tRNAsynth_Ia_anticodon-bd"/>
</dbReference>
<dbReference type="HAMAP" id="MF_00123">
    <property type="entry name" value="Arg_tRNA_synth"/>
    <property type="match status" value="1"/>
</dbReference>
<evidence type="ECO:0000259" key="12">
    <source>
        <dbReference type="SMART" id="SM00836"/>
    </source>
</evidence>
<dbReference type="GO" id="GO:0004814">
    <property type="term" value="F:arginine-tRNA ligase activity"/>
    <property type="evidence" value="ECO:0007669"/>
    <property type="project" value="UniProtKB-UniRule"/>
</dbReference>
<dbReference type="Pfam" id="PF00750">
    <property type="entry name" value="tRNA-synt_1d"/>
    <property type="match status" value="1"/>
</dbReference>
<dbReference type="NCBIfam" id="TIGR00456">
    <property type="entry name" value="argS"/>
    <property type="match status" value="1"/>
</dbReference>
<evidence type="ECO:0000256" key="1">
    <source>
        <dbReference type="ARBA" id="ARBA00004496"/>
    </source>
</evidence>
<keyword evidence="6 10" id="KW-0067">ATP-binding</keyword>
<dbReference type="Pfam" id="PF05746">
    <property type="entry name" value="DALR_1"/>
    <property type="match status" value="1"/>
</dbReference>
<dbReference type="EMBL" id="CP003181">
    <property type="protein sequence ID" value="AHJ63065.1"/>
    <property type="molecule type" value="Genomic_DNA"/>
</dbReference>
<evidence type="ECO:0000256" key="8">
    <source>
        <dbReference type="ARBA" id="ARBA00023146"/>
    </source>
</evidence>
<sequence length="604" mass="66126">MLPKRTLIETPNSMADDIYALIRTHVLEALARVVPDLPAELTARVEVTPTRDPLHGDMATNAAMIAAKPAGKPPRVLAEALSAELAGVTEIKRAEPAGPGFVNMHLRAEAWRMRIPAILEAGIRYGDGSAGYGKRVNIEYVSANPTGPMHIGHCRGAVVGDALANLMGKAGYTVTKEYYINDAGAQVIALAWAAYWRYLQALGTTLTEDEYAAQVPCGLQYRGDYLVPVGEELVRLHGDTLAGSGTTVADPALWLNTVREFTVAQMMSSIREDLDLLGVHPDVFSSELALLQSGAADAAIERLQQDGLIYEGVLEPPKGKTPDDWEPREQTLFRSTSFGDDVDRPLRKSDGTNTYFANDIAYHADKAGRADIVVDVLGADHGGYVPRVKAAMRAIAPQAIYEAVLCQIVHVVRDGQPVRMSKRAGTYVTLRDLLEEVGRDAVRFTMLTRKSDAQMEFDLDQALAQTRENPVFYVQYAHARCCSVLRMATEQGLITEPEALRHAALDSLTSDAELTLIRRLAGWPRIVEAAAQAREPHRIAFFLYELAGDFHMLWNKGRDDATLRFIQQDRTTETTARLALVEAAAIVIRSGLAVMGVAPVNEMR</sequence>
<dbReference type="KEGG" id="gbc:GbCGDNIH3_1260"/>
<comment type="subunit">
    <text evidence="10">Monomer.</text>
</comment>
<evidence type="ECO:0000313" key="15">
    <source>
        <dbReference type="Proteomes" id="UP000019438"/>
    </source>
</evidence>
<dbReference type="Gene3D" id="3.40.50.620">
    <property type="entry name" value="HUPs"/>
    <property type="match status" value="1"/>
</dbReference>
<evidence type="ECO:0000256" key="9">
    <source>
        <dbReference type="ARBA" id="ARBA00049339"/>
    </source>
</evidence>
<organism evidence="14 15">
    <name type="scientific">Granulibacter bethesdensis</name>
    <dbReference type="NCBI Taxonomy" id="364410"/>
    <lineage>
        <taxon>Bacteria</taxon>
        <taxon>Pseudomonadati</taxon>
        <taxon>Pseudomonadota</taxon>
        <taxon>Alphaproteobacteria</taxon>
        <taxon>Acetobacterales</taxon>
        <taxon>Acetobacteraceae</taxon>
        <taxon>Granulibacter</taxon>
    </lineage>
</organism>
<dbReference type="InterPro" id="IPR035684">
    <property type="entry name" value="ArgRS_core"/>
</dbReference>
<feature type="short sequence motif" description="'HIGH' region" evidence="10">
    <location>
        <begin position="143"/>
        <end position="153"/>
    </location>
</feature>
<evidence type="ECO:0000256" key="3">
    <source>
        <dbReference type="ARBA" id="ARBA00022490"/>
    </source>
</evidence>
<dbReference type="EC" id="6.1.1.19" evidence="10"/>
<dbReference type="Gene3D" id="3.30.1360.70">
    <property type="entry name" value="Arginyl tRNA synthetase N-terminal domain"/>
    <property type="match status" value="1"/>
</dbReference>
<evidence type="ECO:0000256" key="11">
    <source>
        <dbReference type="RuleBase" id="RU363038"/>
    </source>
</evidence>
<name>A0AAN0VFS5_9PROT</name>
<dbReference type="SUPFAM" id="SSF52374">
    <property type="entry name" value="Nucleotidylyl transferase"/>
    <property type="match status" value="1"/>
</dbReference>
<dbReference type="FunFam" id="1.10.730.10:FF:000008">
    <property type="entry name" value="Arginine--tRNA ligase"/>
    <property type="match status" value="1"/>
</dbReference>
<dbReference type="PROSITE" id="PS00178">
    <property type="entry name" value="AA_TRNA_LIGASE_I"/>
    <property type="match status" value="1"/>
</dbReference>
<dbReference type="GO" id="GO:0006420">
    <property type="term" value="P:arginyl-tRNA aminoacylation"/>
    <property type="evidence" value="ECO:0007669"/>
    <property type="project" value="UniProtKB-UniRule"/>
</dbReference>
<dbReference type="InterPro" id="IPR014729">
    <property type="entry name" value="Rossmann-like_a/b/a_fold"/>
</dbReference>
<dbReference type="Proteomes" id="UP000019438">
    <property type="component" value="Chromosome"/>
</dbReference>
<dbReference type="SMART" id="SM00836">
    <property type="entry name" value="DALR_1"/>
    <property type="match status" value="1"/>
</dbReference>
<accession>A0AAN0VFS5</accession>
<dbReference type="Gene3D" id="1.10.730.10">
    <property type="entry name" value="Isoleucyl-tRNA Synthetase, Domain 1"/>
    <property type="match status" value="1"/>
</dbReference>
<evidence type="ECO:0000256" key="4">
    <source>
        <dbReference type="ARBA" id="ARBA00022598"/>
    </source>
</evidence>
<dbReference type="SUPFAM" id="SSF47323">
    <property type="entry name" value="Anticodon-binding domain of a subclass of class I aminoacyl-tRNA synthetases"/>
    <property type="match status" value="1"/>
</dbReference>
<comment type="similarity">
    <text evidence="2 10 11">Belongs to the class-I aminoacyl-tRNA synthetase family.</text>
</comment>
<evidence type="ECO:0000313" key="14">
    <source>
        <dbReference type="EMBL" id="AHJ63065.1"/>
    </source>
</evidence>
<dbReference type="InterPro" id="IPR001278">
    <property type="entry name" value="Arg-tRNA-ligase"/>
</dbReference>
<dbReference type="InterPro" id="IPR001412">
    <property type="entry name" value="aa-tRNA-synth_I_CS"/>
</dbReference>
<dbReference type="SMART" id="SM01016">
    <property type="entry name" value="Arg_tRNA_synt_N"/>
    <property type="match status" value="1"/>
</dbReference>
<evidence type="ECO:0000256" key="7">
    <source>
        <dbReference type="ARBA" id="ARBA00022917"/>
    </source>
</evidence>
<keyword evidence="4 10" id="KW-0436">Ligase</keyword>
<dbReference type="InterPro" id="IPR005148">
    <property type="entry name" value="Arg-tRNA-synth_N"/>
</dbReference>
<comment type="catalytic activity">
    <reaction evidence="9 10">
        <text>tRNA(Arg) + L-arginine + ATP = L-arginyl-tRNA(Arg) + AMP + diphosphate</text>
        <dbReference type="Rhea" id="RHEA:20301"/>
        <dbReference type="Rhea" id="RHEA-COMP:9658"/>
        <dbReference type="Rhea" id="RHEA-COMP:9673"/>
        <dbReference type="ChEBI" id="CHEBI:30616"/>
        <dbReference type="ChEBI" id="CHEBI:32682"/>
        <dbReference type="ChEBI" id="CHEBI:33019"/>
        <dbReference type="ChEBI" id="CHEBI:78442"/>
        <dbReference type="ChEBI" id="CHEBI:78513"/>
        <dbReference type="ChEBI" id="CHEBI:456215"/>
        <dbReference type="EC" id="6.1.1.19"/>
    </reaction>
</comment>
<dbReference type="InterPro" id="IPR008909">
    <property type="entry name" value="DALR_anticod-bd"/>
</dbReference>
<dbReference type="InterPro" id="IPR036695">
    <property type="entry name" value="Arg-tRNA-synth_N_sf"/>
</dbReference>
<dbReference type="PANTHER" id="PTHR11956">
    <property type="entry name" value="ARGINYL-TRNA SYNTHETASE"/>
    <property type="match status" value="1"/>
</dbReference>
<evidence type="ECO:0000256" key="10">
    <source>
        <dbReference type="HAMAP-Rule" id="MF_00123"/>
    </source>
</evidence>
<dbReference type="PANTHER" id="PTHR11956:SF5">
    <property type="entry name" value="ARGININE--TRNA LIGASE, CYTOPLASMIC"/>
    <property type="match status" value="1"/>
</dbReference>
<keyword evidence="3 10" id="KW-0963">Cytoplasm</keyword>
<dbReference type="GO" id="GO:0005737">
    <property type="term" value="C:cytoplasm"/>
    <property type="evidence" value="ECO:0007669"/>
    <property type="project" value="UniProtKB-SubCell"/>
</dbReference>
<dbReference type="PRINTS" id="PR01038">
    <property type="entry name" value="TRNASYNTHARG"/>
</dbReference>
<gene>
    <name evidence="10" type="primary">argS</name>
    <name evidence="14" type="ORF">GbCGDNIH3_1260</name>
</gene>
<proteinExistence type="inferred from homology"/>
<evidence type="ECO:0000256" key="5">
    <source>
        <dbReference type="ARBA" id="ARBA00022741"/>
    </source>
</evidence>
<dbReference type="SUPFAM" id="SSF55190">
    <property type="entry name" value="Arginyl-tRNA synthetase (ArgRS), N-terminal 'additional' domain"/>
    <property type="match status" value="1"/>
</dbReference>
<evidence type="ECO:0000256" key="6">
    <source>
        <dbReference type="ARBA" id="ARBA00022840"/>
    </source>
</evidence>
<keyword evidence="7 10" id="KW-0648">Protein biosynthesis</keyword>
<keyword evidence="5 10" id="KW-0547">Nucleotide-binding</keyword>